<reference evidence="3 4" key="1">
    <citation type="journal article" date="2014" name="Genome Announc.">
        <title>Draft genome sequences of eight enterohepatic helicobacter species isolated from both laboratory and wild rodents.</title>
        <authorList>
            <person name="Sheh A."/>
            <person name="Shen Z."/>
            <person name="Fox J.G."/>
        </authorList>
    </citation>
    <scope>NUCLEOTIDE SEQUENCE [LARGE SCALE GENOMIC DNA]</scope>
    <source>
        <strain evidence="3 4">ST1</strain>
    </source>
</reference>
<protein>
    <submittedName>
        <fullName evidence="2">Uncharacterized protein</fullName>
    </submittedName>
</protein>
<evidence type="ECO:0000313" key="5">
    <source>
        <dbReference type="Proteomes" id="UP000255139"/>
    </source>
</evidence>
<accession>A0A099U1T6</accession>
<feature type="compositionally biased region" description="Polar residues" evidence="1">
    <location>
        <begin position="134"/>
        <end position="147"/>
    </location>
</feature>
<dbReference type="RefSeq" id="WP_034556723.1">
    <property type="nucleotide sequence ID" value="NZ_FZML01000005.1"/>
</dbReference>
<organism evidence="2 5">
    <name type="scientific">Helicobacter muridarum</name>
    <dbReference type="NCBI Taxonomy" id="216"/>
    <lineage>
        <taxon>Bacteria</taxon>
        <taxon>Pseudomonadati</taxon>
        <taxon>Campylobacterota</taxon>
        <taxon>Epsilonproteobacteria</taxon>
        <taxon>Campylobacterales</taxon>
        <taxon>Helicobacteraceae</taxon>
        <taxon>Helicobacter</taxon>
    </lineage>
</organism>
<evidence type="ECO:0000256" key="1">
    <source>
        <dbReference type="SAM" id="MobiDB-lite"/>
    </source>
</evidence>
<evidence type="ECO:0000313" key="4">
    <source>
        <dbReference type="Proteomes" id="UP000029922"/>
    </source>
</evidence>
<reference evidence="2 5" key="2">
    <citation type="submission" date="2018-06" db="EMBL/GenBank/DDBJ databases">
        <authorList>
            <consortium name="Pathogen Informatics"/>
            <person name="Doyle S."/>
        </authorList>
    </citation>
    <scope>NUCLEOTIDE SEQUENCE [LARGE SCALE GENOMIC DNA]</scope>
    <source>
        <strain evidence="2 5">NCTC12714</strain>
    </source>
</reference>
<dbReference type="Proteomes" id="UP000255139">
    <property type="component" value="Unassembled WGS sequence"/>
</dbReference>
<sequence>MDYLTARIISEAGYGKLQGDIDKDLQQEILISNKANENEVSQSKQNFTNLLKPQGTQNNPLASNVRPQAKDNSTLQNLGRNVININDNSLQATQDSTIAKPNPTSTYNSNIVLSSDPNFKPQTSQFANLKDSKNSNSTPFKKQAYTT</sequence>
<evidence type="ECO:0000313" key="3">
    <source>
        <dbReference type="EMBL" id="TLE01105.1"/>
    </source>
</evidence>
<dbReference type="EMBL" id="JRPD02000003">
    <property type="protein sequence ID" value="TLE01105.1"/>
    <property type="molecule type" value="Genomic_DNA"/>
</dbReference>
<dbReference type="AlphaFoldDB" id="A0A099U1T6"/>
<dbReference type="Proteomes" id="UP000029922">
    <property type="component" value="Unassembled WGS sequence"/>
</dbReference>
<keyword evidence="5" id="KW-1185">Reference proteome</keyword>
<name>A0A099U1T6_9HELI</name>
<evidence type="ECO:0000313" key="2">
    <source>
        <dbReference type="EMBL" id="STQ85969.1"/>
    </source>
</evidence>
<feature type="region of interest" description="Disordered" evidence="1">
    <location>
        <begin position="128"/>
        <end position="147"/>
    </location>
</feature>
<dbReference type="EMBL" id="UGJE01000002">
    <property type="protein sequence ID" value="STQ85969.1"/>
    <property type="molecule type" value="Genomic_DNA"/>
</dbReference>
<proteinExistence type="predicted"/>
<feature type="region of interest" description="Disordered" evidence="1">
    <location>
        <begin position="36"/>
        <end position="79"/>
    </location>
</feature>
<gene>
    <name evidence="3" type="ORF">LS73_002175</name>
    <name evidence="2" type="ORF">NCTC12714_00759</name>
</gene>